<protein>
    <submittedName>
        <fullName evidence="1">Uncharacterized protein</fullName>
    </submittedName>
</protein>
<evidence type="ECO:0000313" key="1">
    <source>
        <dbReference type="EMBL" id="MBF7810600.1"/>
    </source>
</evidence>
<name>A0AAE2RRX6_CLOBE</name>
<gene>
    <name evidence="1" type="ORF">IS491_18440</name>
</gene>
<sequence>MWDKFINKKYKKEVTVDDIEFWFDNTYNSKQDLSNLKNHLQNCMNVSNAITTFLEELATNNILINPVPHKYQIDKKTHSKVIAQYKYQVNPQTLNIFRDILKKIKWTKMGGAWSGMVYK</sequence>
<dbReference type="AlphaFoldDB" id="A0AAE2RRX6"/>
<reference evidence="1" key="1">
    <citation type="submission" date="2020-11" db="EMBL/GenBank/DDBJ databases">
        <authorList>
            <person name="Thieme N."/>
            <person name="Liebl W."/>
            <person name="Zverlov V."/>
        </authorList>
    </citation>
    <scope>NUCLEOTIDE SEQUENCE</scope>
    <source>
        <strain evidence="1">NT08</strain>
    </source>
</reference>
<dbReference type="Proteomes" id="UP000631418">
    <property type="component" value="Unassembled WGS sequence"/>
</dbReference>
<evidence type="ECO:0000313" key="2">
    <source>
        <dbReference type="Proteomes" id="UP000631418"/>
    </source>
</evidence>
<accession>A0AAE2RRX6</accession>
<proteinExistence type="predicted"/>
<dbReference type="EMBL" id="JADOEF010000001">
    <property type="protein sequence ID" value="MBF7810600.1"/>
    <property type="molecule type" value="Genomic_DNA"/>
</dbReference>
<organism evidence="1 2">
    <name type="scientific">Clostridium beijerinckii</name>
    <name type="common">Clostridium MP</name>
    <dbReference type="NCBI Taxonomy" id="1520"/>
    <lineage>
        <taxon>Bacteria</taxon>
        <taxon>Bacillati</taxon>
        <taxon>Bacillota</taxon>
        <taxon>Clostridia</taxon>
        <taxon>Eubacteriales</taxon>
        <taxon>Clostridiaceae</taxon>
        <taxon>Clostridium</taxon>
    </lineage>
</organism>
<comment type="caution">
    <text evidence="1">The sequence shown here is derived from an EMBL/GenBank/DDBJ whole genome shotgun (WGS) entry which is preliminary data.</text>
</comment>
<dbReference type="RefSeq" id="WP_012058823.1">
    <property type="nucleotide sequence ID" value="NZ_CP073279.1"/>
</dbReference>